<evidence type="ECO:0000313" key="6">
    <source>
        <dbReference type="EMBL" id="CAF3951159.1"/>
    </source>
</evidence>
<name>A0A814VE69_9BILA</name>
<dbReference type="Proteomes" id="UP000681722">
    <property type="component" value="Unassembled WGS sequence"/>
</dbReference>
<evidence type="ECO:0000256" key="1">
    <source>
        <dbReference type="ARBA" id="ARBA00007381"/>
    </source>
</evidence>
<comment type="similarity">
    <text evidence="1">Belongs to the heat shock protein 70 family.</text>
</comment>
<evidence type="ECO:0000256" key="2">
    <source>
        <dbReference type="ARBA" id="ARBA00022741"/>
    </source>
</evidence>
<dbReference type="PRINTS" id="PR00301">
    <property type="entry name" value="HEATSHOCK70"/>
</dbReference>
<reference evidence="5" key="1">
    <citation type="submission" date="2021-02" db="EMBL/GenBank/DDBJ databases">
        <authorList>
            <person name="Nowell W R."/>
        </authorList>
    </citation>
    <scope>NUCLEOTIDE SEQUENCE</scope>
</reference>
<feature type="domain" description="Glyoxalase-like" evidence="4">
    <location>
        <begin position="1"/>
        <end position="158"/>
    </location>
</feature>
<evidence type="ECO:0000259" key="4">
    <source>
        <dbReference type="Pfam" id="PF13468"/>
    </source>
</evidence>
<evidence type="ECO:0000256" key="3">
    <source>
        <dbReference type="ARBA" id="ARBA00022840"/>
    </source>
</evidence>
<organism evidence="5 7">
    <name type="scientific">Didymodactylos carnosus</name>
    <dbReference type="NCBI Taxonomy" id="1234261"/>
    <lineage>
        <taxon>Eukaryota</taxon>
        <taxon>Metazoa</taxon>
        <taxon>Spiralia</taxon>
        <taxon>Gnathifera</taxon>
        <taxon>Rotifera</taxon>
        <taxon>Eurotatoria</taxon>
        <taxon>Bdelloidea</taxon>
        <taxon>Philodinida</taxon>
        <taxon>Philodinidae</taxon>
        <taxon>Didymodactylos</taxon>
    </lineage>
</organism>
<evidence type="ECO:0000313" key="7">
    <source>
        <dbReference type="Proteomes" id="UP000663829"/>
    </source>
</evidence>
<dbReference type="Gene3D" id="3.10.180.10">
    <property type="entry name" value="2,3-Dihydroxybiphenyl 1,2-Dioxygenase, domain 1"/>
    <property type="match status" value="1"/>
</dbReference>
<dbReference type="InterPro" id="IPR013126">
    <property type="entry name" value="Hsp_70_fam"/>
</dbReference>
<dbReference type="SUPFAM" id="SSF54593">
    <property type="entry name" value="Glyoxalase/Bleomycin resistance protein/Dihydroxybiphenyl dioxygenase"/>
    <property type="match status" value="1"/>
</dbReference>
<keyword evidence="7" id="KW-1185">Reference proteome</keyword>
<proteinExistence type="inferred from homology"/>
<dbReference type="InterPro" id="IPR029047">
    <property type="entry name" value="HSP70_peptide-bd_sf"/>
</dbReference>
<gene>
    <name evidence="5" type="ORF">GPM918_LOCUS22997</name>
    <name evidence="6" type="ORF">SRO942_LOCUS22996</name>
</gene>
<dbReference type="Pfam" id="PF13468">
    <property type="entry name" value="Glyoxalase_3"/>
    <property type="match status" value="1"/>
</dbReference>
<dbReference type="InterPro" id="IPR025870">
    <property type="entry name" value="Glyoxalase-like_dom"/>
</dbReference>
<dbReference type="Gene3D" id="2.60.34.10">
    <property type="entry name" value="Substrate Binding Domain Of DNAk, Chain A, domain 1"/>
    <property type="match status" value="1"/>
</dbReference>
<dbReference type="Pfam" id="PF00012">
    <property type="entry name" value="HSP70"/>
    <property type="match status" value="1"/>
</dbReference>
<dbReference type="GO" id="GO:0005524">
    <property type="term" value="F:ATP binding"/>
    <property type="evidence" value="ECO:0007669"/>
    <property type="project" value="UniProtKB-KW"/>
</dbReference>
<comment type="caution">
    <text evidence="5">The sequence shown here is derived from an EMBL/GenBank/DDBJ whole genome shotgun (WGS) entry which is preliminary data.</text>
</comment>
<sequence>MGFTVTPRSYHKLGSINRIIVFKTDYLELVGYPEGKPPEKRPELAQRPPGLMATVFKTNDANQVRDTLMARGLAVRPTFSSSRPTDLENNKTADVQFRVTCLEPDAVPGSYFYYCQHITPELVWRPIWQTHANGCVMMTRLSINVTDRKTAVELYLRVMDVVKLEDIEESSCIIRLPRFEIKLVSESDKPLELLVIVLPDEAVAYGAATQAAILTGDKSEEVKDLLLLDIAPISLGIETIGSVMTVLIKHNTTIPIKQSQTFSSESLLKNEPGICIKVFEGENVLTQDNHLLGSLELSGILFKSDDEPQIEVTFDIDTNSTLIVSAVDKRSGKENRFKIEHTQECLSQNEIERMIARWGKI</sequence>
<keyword evidence="2" id="KW-0547">Nucleotide-binding</keyword>
<dbReference type="PANTHER" id="PTHR19375">
    <property type="entry name" value="HEAT SHOCK PROTEIN 70KDA"/>
    <property type="match status" value="1"/>
</dbReference>
<dbReference type="InterPro" id="IPR029068">
    <property type="entry name" value="Glyas_Bleomycin-R_OHBP_Dase"/>
</dbReference>
<evidence type="ECO:0000313" key="5">
    <source>
        <dbReference type="EMBL" id="CAF1186928.1"/>
    </source>
</evidence>
<dbReference type="OrthoDB" id="9982497at2759"/>
<dbReference type="EMBL" id="CAJNOQ010008055">
    <property type="protein sequence ID" value="CAF1186928.1"/>
    <property type="molecule type" value="Genomic_DNA"/>
</dbReference>
<dbReference type="GO" id="GO:0140662">
    <property type="term" value="F:ATP-dependent protein folding chaperone"/>
    <property type="evidence" value="ECO:0007669"/>
    <property type="project" value="InterPro"/>
</dbReference>
<dbReference type="SUPFAM" id="SSF100920">
    <property type="entry name" value="Heat shock protein 70kD (HSP70), peptide-binding domain"/>
    <property type="match status" value="1"/>
</dbReference>
<dbReference type="AlphaFoldDB" id="A0A814VE69"/>
<protein>
    <recommendedName>
        <fullName evidence="4">Glyoxalase-like domain-containing protein</fullName>
    </recommendedName>
</protein>
<dbReference type="Proteomes" id="UP000663829">
    <property type="component" value="Unassembled WGS sequence"/>
</dbReference>
<accession>A0A814VE69</accession>
<keyword evidence="3" id="KW-0067">ATP-binding</keyword>
<dbReference type="EMBL" id="CAJOBC010008056">
    <property type="protein sequence ID" value="CAF3951159.1"/>
    <property type="molecule type" value="Genomic_DNA"/>
</dbReference>